<dbReference type="EMBL" id="JALJOS010000004">
    <property type="protein sequence ID" value="KAK9840346.1"/>
    <property type="molecule type" value="Genomic_DNA"/>
</dbReference>
<keyword evidence="3" id="KW-1185">Reference proteome</keyword>
<organism evidence="2 3">
    <name type="scientific">Apatococcus lobatus</name>
    <dbReference type="NCBI Taxonomy" id="904363"/>
    <lineage>
        <taxon>Eukaryota</taxon>
        <taxon>Viridiplantae</taxon>
        <taxon>Chlorophyta</taxon>
        <taxon>core chlorophytes</taxon>
        <taxon>Trebouxiophyceae</taxon>
        <taxon>Chlorellales</taxon>
        <taxon>Chlorellaceae</taxon>
        <taxon>Apatococcus</taxon>
    </lineage>
</organism>
<dbReference type="PANTHER" id="PTHR35750:SF1">
    <property type="entry name" value="PHOSPHOLIPID HYDROPEROXIDE GLUTATHIONE PEROXIDASE"/>
    <property type="match status" value="1"/>
</dbReference>
<dbReference type="PANTHER" id="PTHR35750">
    <property type="entry name" value="PHOSPHOLIPID HYDROPEROXIDE GLUTATHIONE PEROXIDASE"/>
    <property type="match status" value="1"/>
</dbReference>
<feature type="region of interest" description="Disordered" evidence="1">
    <location>
        <begin position="41"/>
        <end position="61"/>
    </location>
</feature>
<comment type="caution">
    <text evidence="2">The sequence shown here is derived from an EMBL/GenBank/DDBJ whole genome shotgun (WGS) entry which is preliminary data.</text>
</comment>
<protein>
    <submittedName>
        <fullName evidence="2">Uncharacterized protein</fullName>
    </submittedName>
</protein>
<dbReference type="AlphaFoldDB" id="A0AAW1S2W3"/>
<gene>
    <name evidence="2" type="ORF">WJX74_007928</name>
</gene>
<dbReference type="Proteomes" id="UP001438707">
    <property type="component" value="Unassembled WGS sequence"/>
</dbReference>
<accession>A0AAW1S2W3</accession>
<reference evidence="2 3" key="1">
    <citation type="journal article" date="2024" name="Nat. Commun.">
        <title>Phylogenomics reveals the evolutionary origins of lichenization in chlorophyte algae.</title>
        <authorList>
            <person name="Puginier C."/>
            <person name="Libourel C."/>
            <person name="Otte J."/>
            <person name="Skaloud P."/>
            <person name="Haon M."/>
            <person name="Grisel S."/>
            <person name="Petersen M."/>
            <person name="Berrin J.G."/>
            <person name="Delaux P.M."/>
            <person name="Dal Grande F."/>
            <person name="Keller J."/>
        </authorList>
    </citation>
    <scope>NUCLEOTIDE SEQUENCE [LARGE SCALE GENOMIC DNA]</scope>
    <source>
        <strain evidence="2 3">SAG 2145</strain>
    </source>
</reference>
<sequence length="131" mass="13854">MQWVKQGWNRVFGAAEGAAESATSLDSEGPTGGFATKLAVHTERPAPVLQNPGYGSDGGTQGLEWYKSRLKQDQDGDIADQFLEEVSAAATQAAAGPSLCLQEKGQSQLVQAPANAIAVHHGNVLIMHQKR</sequence>
<name>A0AAW1S2W3_9CHLO</name>
<evidence type="ECO:0000313" key="2">
    <source>
        <dbReference type="EMBL" id="KAK9840346.1"/>
    </source>
</evidence>
<evidence type="ECO:0000313" key="3">
    <source>
        <dbReference type="Proteomes" id="UP001438707"/>
    </source>
</evidence>
<evidence type="ECO:0000256" key="1">
    <source>
        <dbReference type="SAM" id="MobiDB-lite"/>
    </source>
</evidence>
<proteinExistence type="predicted"/>